<keyword evidence="3" id="KW-1185">Reference proteome</keyword>
<dbReference type="RefSeq" id="WP_209686387.1">
    <property type="nucleotide sequence ID" value="NZ_JAGGLU010000003.1"/>
</dbReference>
<dbReference type="CDD" id="cd05233">
    <property type="entry name" value="SDR_c"/>
    <property type="match status" value="1"/>
</dbReference>
<comment type="similarity">
    <text evidence="1">Belongs to the short-chain dehydrogenases/reductases (SDR) family.</text>
</comment>
<evidence type="ECO:0000256" key="1">
    <source>
        <dbReference type="ARBA" id="ARBA00006484"/>
    </source>
</evidence>
<dbReference type="GO" id="GO:0004316">
    <property type="term" value="F:3-oxoacyl-[acyl-carrier-protein] reductase (NADPH) activity"/>
    <property type="evidence" value="ECO:0007669"/>
    <property type="project" value="UniProtKB-EC"/>
</dbReference>
<dbReference type="InterPro" id="IPR020904">
    <property type="entry name" value="Sc_DH/Rdtase_CS"/>
</dbReference>
<dbReference type="NCBIfam" id="NF047420">
    <property type="entry name" value="EF_P_mod_YmfI"/>
    <property type="match status" value="1"/>
</dbReference>
<comment type="caution">
    <text evidence="2">The sequence shown here is derived from an EMBL/GenBank/DDBJ whole genome shotgun (WGS) entry which is preliminary data.</text>
</comment>
<evidence type="ECO:0000313" key="3">
    <source>
        <dbReference type="Proteomes" id="UP001519292"/>
    </source>
</evidence>
<dbReference type="InterPro" id="IPR002347">
    <property type="entry name" value="SDR_fam"/>
</dbReference>
<dbReference type="EC" id="1.1.1.100" evidence="2"/>
<dbReference type="PRINTS" id="PR00081">
    <property type="entry name" value="GDHRDH"/>
</dbReference>
<accession>A0ABS4MD84</accession>
<dbReference type="EMBL" id="JAGGLU010000003">
    <property type="protein sequence ID" value="MBP2057645.1"/>
    <property type="molecule type" value="Genomic_DNA"/>
</dbReference>
<dbReference type="Gene3D" id="3.40.50.720">
    <property type="entry name" value="NAD(P)-binding Rossmann-like Domain"/>
    <property type="match status" value="1"/>
</dbReference>
<dbReference type="PROSITE" id="PS00061">
    <property type="entry name" value="ADH_SHORT"/>
    <property type="match status" value="1"/>
</dbReference>
<organism evidence="2 3">
    <name type="scientific">Lactobacillus colini</name>
    <dbReference type="NCBI Taxonomy" id="1819254"/>
    <lineage>
        <taxon>Bacteria</taxon>
        <taxon>Bacillati</taxon>
        <taxon>Bacillota</taxon>
        <taxon>Bacilli</taxon>
        <taxon>Lactobacillales</taxon>
        <taxon>Lactobacillaceae</taxon>
        <taxon>Lactobacillus</taxon>
    </lineage>
</organism>
<name>A0ABS4MD84_9LACO</name>
<dbReference type="Pfam" id="PF13561">
    <property type="entry name" value="adh_short_C2"/>
    <property type="match status" value="1"/>
</dbReference>
<keyword evidence="2" id="KW-0560">Oxidoreductase</keyword>
<dbReference type="InterPro" id="IPR050259">
    <property type="entry name" value="SDR"/>
</dbReference>
<proteinExistence type="inferred from homology"/>
<evidence type="ECO:0000313" key="2">
    <source>
        <dbReference type="EMBL" id="MBP2057645.1"/>
    </source>
</evidence>
<dbReference type="PANTHER" id="PTHR42879">
    <property type="entry name" value="3-OXOACYL-(ACYL-CARRIER-PROTEIN) REDUCTASE"/>
    <property type="match status" value="1"/>
</dbReference>
<dbReference type="SUPFAM" id="SSF51735">
    <property type="entry name" value="NAD(P)-binding Rossmann-fold domains"/>
    <property type="match status" value="1"/>
</dbReference>
<dbReference type="PANTHER" id="PTHR42879:SF2">
    <property type="entry name" value="3-OXOACYL-[ACYL-CARRIER-PROTEIN] REDUCTASE FABG"/>
    <property type="match status" value="1"/>
</dbReference>
<reference evidence="2 3" key="1">
    <citation type="submission" date="2021-03" db="EMBL/GenBank/DDBJ databases">
        <title>Genomic Encyclopedia of Type Strains, Phase IV (KMG-IV): sequencing the most valuable type-strain genomes for metagenomic binning, comparative biology and taxonomic classification.</title>
        <authorList>
            <person name="Goeker M."/>
        </authorList>
    </citation>
    <scope>NUCLEOTIDE SEQUENCE [LARGE SCALE GENOMIC DNA]</scope>
    <source>
        <strain evidence="2 3">DSM 101872</strain>
    </source>
</reference>
<protein>
    <submittedName>
        <fullName evidence="2">3-oxoacyl-[acyl-carrier protein] reductase</fullName>
        <ecNumber evidence="2">1.1.1.100</ecNumber>
    </submittedName>
</protein>
<dbReference type="Proteomes" id="UP001519292">
    <property type="component" value="Unassembled WGS sequence"/>
</dbReference>
<gene>
    <name evidence="2" type="ORF">J2Z60_000816</name>
</gene>
<sequence>MKRAIIFGATGGIGQAIARELAADGWSLYLHYFSQQAQALALSEELMQQYPKQDFMTLKLDFNSDDKTLKRIIDSLLPVNGVVFAHGITDFNFLGSQDLSTIETLIKINLTTPLKIVSLLEPMLLKVDHSRIVFLGSVYGGQASAMESVYSATKGALSSFAQGYGREVASSHLTVNVIAPGAVATKMNAIFSKETLEQVKDEIPAGRLAKPEDVSFWVKNLLAPQSDYLTGQTIYVDGGWLV</sequence>
<dbReference type="InterPro" id="IPR036291">
    <property type="entry name" value="NAD(P)-bd_dom_sf"/>
</dbReference>